<dbReference type="Pfam" id="PF02597">
    <property type="entry name" value="ThiS"/>
    <property type="match status" value="1"/>
</dbReference>
<comment type="caution">
    <text evidence="1">The sequence shown here is derived from an EMBL/GenBank/DDBJ whole genome shotgun (WGS) entry which is preliminary data.</text>
</comment>
<sequence>MKITLNGEKREVEGPQTVKSLLDVIGLSGKPVVVEQNQVALLPREIDGAAVNDGDVIEVVQITAGG</sequence>
<dbReference type="InterPro" id="IPR010035">
    <property type="entry name" value="Thi_S"/>
</dbReference>
<dbReference type="AlphaFoldDB" id="A0A7W7Y9Y6"/>
<dbReference type="SUPFAM" id="SSF54285">
    <property type="entry name" value="MoaD/ThiS"/>
    <property type="match status" value="1"/>
</dbReference>
<dbReference type="Gene3D" id="3.10.20.30">
    <property type="match status" value="1"/>
</dbReference>
<dbReference type="EMBL" id="JACHIG010000003">
    <property type="protein sequence ID" value="MBB5032142.1"/>
    <property type="molecule type" value="Genomic_DNA"/>
</dbReference>
<dbReference type="CDD" id="cd00565">
    <property type="entry name" value="Ubl_ThiS"/>
    <property type="match status" value="1"/>
</dbReference>
<dbReference type="InterPro" id="IPR003749">
    <property type="entry name" value="ThiS/MoaD-like"/>
</dbReference>
<keyword evidence="2" id="KW-1185">Reference proteome</keyword>
<reference evidence="1 2" key="1">
    <citation type="submission" date="2020-08" db="EMBL/GenBank/DDBJ databases">
        <title>Genomic Encyclopedia of Type Strains, Phase IV (KMG-IV): sequencing the most valuable type-strain genomes for metagenomic binning, comparative biology and taxonomic classification.</title>
        <authorList>
            <person name="Goeker M."/>
        </authorList>
    </citation>
    <scope>NUCLEOTIDE SEQUENCE [LARGE SCALE GENOMIC DNA]</scope>
    <source>
        <strain evidence="1 2">DSM 12252</strain>
    </source>
</reference>
<proteinExistence type="predicted"/>
<protein>
    <submittedName>
        <fullName evidence="1">Thiamine biosynthesis protein ThiS</fullName>
    </submittedName>
</protein>
<accession>A0A7W7Y9Y6</accession>
<evidence type="ECO:0000313" key="1">
    <source>
        <dbReference type="EMBL" id="MBB5032142.1"/>
    </source>
</evidence>
<evidence type="ECO:0000313" key="2">
    <source>
        <dbReference type="Proteomes" id="UP000590740"/>
    </source>
</evidence>
<dbReference type="InterPro" id="IPR012675">
    <property type="entry name" value="Beta-grasp_dom_sf"/>
</dbReference>
<dbReference type="PANTHER" id="PTHR34472">
    <property type="entry name" value="SULFUR CARRIER PROTEIN THIS"/>
    <property type="match status" value="1"/>
</dbReference>
<gene>
    <name evidence="1" type="ORF">HNQ65_001719</name>
</gene>
<dbReference type="NCBIfam" id="TIGR01683">
    <property type="entry name" value="thiS"/>
    <property type="match status" value="1"/>
</dbReference>
<name>A0A7W7Y9Y6_9BACT</name>
<dbReference type="RefSeq" id="WP_184339081.1">
    <property type="nucleotide sequence ID" value="NZ_JACHIG010000003.1"/>
</dbReference>
<dbReference type="InterPro" id="IPR016155">
    <property type="entry name" value="Mopterin_synth/thiamin_S_b"/>
</dbReference>
<dbReference type="Proteomes" id="UP000590740">
    <property type="component" value="Unassembled WGS sequence"/>
</dbReference>
<dbReference type="PANTHER" id="PTHR34472:SF1">
    <property type="entry name" value="SULFUR CARRIER PROTEIN THIS"/>
    <property type="match status" value="1"/>
</dbReference>
<organism evidence="1 2">
    <name type="scientific">Prosthecobacter vanneervenii</name>
    <dbReference type="NCBI Taxonomy" id="48466"/>
    <lineage>
        <taxon>Bacteria</taxon>
        <taxon>Pseudomonadati</taxon>
        <taxon>Verrucomicrobiota</taxon>
        <taxon>Verrucomicrobiia</taxon>
        <taxon>Verrucomicrobiales</taxon>
        <taxon>Verrucomicrobiaceae</taxon>
        <taxon>Prosthecobacter</taxon>
    </lineage>
</organism>